<dbReference type="AlphaFoldDB" id="S0AS34"/>
<evidence type="ECO:0000313" key="3">
    <source>
        <dbReference type="EMBL" id="AGO61781.1"/>
    </source>
</evidence>
<dbReference type="PROSITE" id="PS51276">
    <property type="entry name" value="PEPTIDASE_C56_PFPI"/>
    <property type="match status" value="1"/>
</dbReference>
<dbReference type="InterPro" id="IPR006286">
    <property type="entry name" value="C56_PfpI-like"/>
</dbReference>
<gene>
    <name evidence="3" type="ORF">FACI_IFERC00001G1803</name>
</gene>
<keyword evidence="4" id="KW-1185">Reference proteome</keyword>
<dbReference type="HOGENOM" id="CLU_000445_44_4_2"/>
<dbReference type="InterPro" id="IPR029062">
    <property type="entry name" value="Class_I_gatase-like"/>
</dbReference>
<proteinExistence type="inferred from homology"/>
<accession>S0AS34</accession>
<organism evidence="3 4">
    <name type="scientific">Ferroplasma acidarmanus Fer1</name>
    <dbReference type="NCBI Taxonomy" id="333146"/>
    <lineage>
        <taxon>Archaea</taxon>
        <taxon>Methanobacteriati</taxon>
        <taxon>Thermoplasmatota</taxon>
        <taxon>Thermoplasmata</taxon>
        <taxon>Thermoplasmatales</taxon>
        <taxon>Ferroplasmaceae</taxon>
        <taxon>Ferroplasma</taxon>
    </lineage>
</organism>
<reference evidence="3 4" key="1">
    <citation type="journal article" date="2007" name="Proc. Natl. Acad. Sci. U.S.A.">
        <title>Genome dynamics in a natural archaeal population.</title>
        <authorList>
            <person name="Allen E.E."/>
            <person name="Tyson G.W."/>
            <person name="Whitaker R.J."/>
            <person name="Detter J.C."/>
            <person name="Richardson P.M."/>
            <person name="Banfield J.F."/>
        </authorList>
    </citation>
    <scope>NUCLEOTIDE SEQUENCE [LARGE SCALE GENOMIC DNA]</scope>
    <source>
        <strain evidence="4">fer1</strain>
    </source>
</reference>
<comment type="similarity">
    <text evidence="1">Belongs to the peptidase C56 family.</text>
</comment>
<dbReference type="Pfam" id="PF01965">
    <property type="entry name" value="DJ-1_PfpI"/>
    <property type="match status" value="1"/>
</dbReference>
<feature type="domain" description="DJ-1/PfpI" evidence="2">
    <location>
        <begin position="3"/>
        <end position="178"/>
    </location>
</feature>
<dbReference type="Gene3D" id="3.40.50.880">
    <property type="match status" value="1"/>
</dbReference>
<evidence type="ECO:0000259" key="2">
    <source>
        <dbReference type="Pfam" id="PF01965"/>
    </source>
</evidence>
<dbReference type="GeneID" id="16025991"/>
<name>S0AS34_FERAC</name>
<evidence type="ECO:0000256" key="1">
    <source>
        <dbReference type="ARBA" id="ARBA00008542"/>
    </source>
</evidence>
<dbReference type="CDD" id="cd03169">
    <property type="entry name" value="GATase1_PfpI_1"/>
    <property type="match status" value="1"/>
</dbReference>
<dbReference type="KEGG" id="fac:FACI_IFERC01G1803"/>
<dbReference type="PATRIC" id="fig|333146.12.peg.1831"/>
<dbReference type="NCBIfam" id="TIGR01382">
    <property type="entry name" value="PfpI"/>
    <property type="match status" value="1"/>
</dbReference>
<dbReference type="SUPFAM" id="SSF52317">
    <property type="entry name" value="Class I glutamine amidotransferase-like"/>
    <property type="match status" value="1"/>
</dbReference>
<evidence type="ECO:0000313" key="4">
    <source>
        <dbReference type="Proteomes" id="UP000014660"/>
    </source>
</evidence>
<dbReference type="EMBL" id="CP004145">
    <property type="protein sequence ID" value="AGO61781.1"/>
    <property type="molecule type" value="Genomic_DNA"/>
</dbReference>
<dbReference type="PANTHER" id="PTHR42733:SF2">
    <property type="entry name" value="DJ-1_THIJ_PFPI FAMILY PROTEIN"/>
    <property type="match status" value="1"/>
</dbReference>
<dbReference type="RefSeq" id="WP_009887866.1">
    <property type="nucleotide sequence ID" value="NC_021592.1"/>
</dbReference>
<dbReference type="Proteomes" id="UP000014660">
    <property type="component" value="Chromosome"/>
</dbReference>
<dbReference type="InterPro" id="IPR002818">
    <property type="entry name" value="DJ-1/PfpI"/>
</dbReference>
<dbReference type="PANTHER" id="PTHR42733">
    <property type="entry name" value="DJ-1 PROTEIN"/>
    <property type="match status" value="1"/>
</dbReference>
<protein>
    <recommendedName>
        <fullName evidence="2">DJ-1/PfpI domain-containing protein</fullName>
    </recommendedName>
</protein>
<sequence length="186" mass="20702">MAKILILTGDAGESLEVMYPLQRMKEEGFDVDLAAPEKKKIQLVVHDFEDGFDTYTEKLGYKVQADIAFKDVDPSQYDALIIPGGRAPEYIRNDKDFIRIVQYFFEKNAPVAELCHAPLGLAAAGVLHGRKTAAYPALAPDVTIAGGTFVDAAVVVDGNLISSRAWPDHPQWMREFIKLLHERDIK</sequence>